<protein>
    <submittedName>
        <fullName evidence="1">Uncharacterized protein</fullName>
    </submittedName>
</protein>
<dbReference type="RefSeq" id="WP_036580482.1">
    <property type="nucleotide sequence ID" value="NZ_KK082145.1"/>
</dbReference>
<dbReference type="EMBL" id="JFHU01000129">
    <property type="protein sequence ID" value="EXX88299.1"/>
    <property type="molecule type" value="Genomic_DNA"/>
</dbReference>
<organism evidence="1 2">
    <name type="scientific">Paenibacillus darwinianus</name>
    <dbReference type="NCBI Taxonomy" id="1380763"/>
    <lineage>
        <taxon>Bacteria</taxon>
        <taxon>Bacillati</taxon>
        <taxon>Bacillota</taxon>
        <taxon>Bacilli</taxon>
        <taxon>Bacillales</taxon>
        <taxon>Paenibacillaceae</taxon>
        <taxon>Paenibacillus</taxon>
    </lineage>
</organism>
<sequence>MTVHYEHEADKRLSQILDPDRPLCKEDAVWVLEYMKKKVADGDPIISDLPRPQLLQMFICFAEAAMVLIHRRPGGEKEIVRLRSWLTESVRELRSRA</sequence>
<dbReference type="AlphaFoldDB" id="A0A9W5W7C5"/>
<dbReference type="OrthoDB" id="2679120at2"/>
<accession>A0A9W5W7C5</accession>
<evidence type="ECO:0000313" key="2">
    <source>
        <dbReference type="Proteomes" id="UP000053750"/>
    </source>
</evidence>
<reference evidence="1 2" key="1">
    <citation type="submission" date="2014-02" db="EMBL/GenBank/DDBJ databases">
        <title>Genome sequence of Paenibacillus darwinianus reveals adaptive mechanisms for survival in Antarctic soils.</title>
        <authorList>
            <person name="Dsouza M."/>
            <person name="Taylor M.W."/>
            <person name="Turner S.J."/>
            <person name="Aislabie J."/>
        </authorList>
    </citation>
    <scope>NUCLEOTIDE SEQUENCE [LARGE SCALE GENOMIC DNA]</scope>
    <source>
        <strain evidence="1 2">CE1</strain>
    </source>
</reference>
<name>A0A9W5W7C5_9BACL</name>
<comment type="caution">
    <text evidence="1">The sequence shown here is derived from an EMBL/GenBank/DDBJ whole genome shotgun (WGS) entry which is preliminary data.</text>
</comment>
<dbReference type="Proteomes" id="UP000053750">
    <property type="component" value="Unassembled WGS sequence"/>
</dbReference>
<proteinExistence type="predicted"/>
<gene>
    <name evidence="1" type="ORF">BG53_02160</name>
</gene>
<keyword evidence="2" id="KW-1185">Reference proteome</keyword>
<evidence type="ECO:0000313" key="1">
    <source>
        <dbReference type="EMBL" id="EXX88299.1"/>
    </source>
</evidence>